<proteinExistence type="predicted"/>
<comment type="caution">
    <text evidence="1">The sequence shown here is derived from an EMBL/GenBank/DDBJ whole genome shotgun (WGS) entry which is preliminary data.</text>
</comment>
<reference evidence="1" key="1">
    <citation type="journal article" date="2015" name="Nature">
        <title>Complex archaea that bridge the gap between prokaryotes and eukaryotes.</title>
        <authorList>
            <person name="Spang A."/>
            <person name="Saw J.H."/>
            <person name="Jorgensen S.L."/>
            <person name="Zaremba-Niedzwiedzka K."/>
            <person name="Martijn J."/>
            <person name="Lind A.E."/>
            <person name="van Eijk R."/>
            <person name="Schleper C."/>
            <person name="Guy L."/>
            <person name="Ettema T.J."/>
        </authorList>
    </citation>
    <scope>NUCLEOTIDE SEQUENCE</scope>
</reference>
<dbReference type="InterPro" id="IPR056908">
    <property type="entry name" value="Gp80-like"/>
</dbReference>
<dbReference type="EMBL" id="LAZR01002526">
    <property type="protein sequence ID" value="KKN28895.1"/>
    <property type="molecule type" value="Genomic_DNA"/>
</dbReference>
<name>A0A0F9PAQ8_9ZZZZ</name>
<organism evidence="1">
    <name type="scientific">marine sediment metagenome</name>
    <dbReference type="NCBI Taxonomy" id="412755"/>
    <lineage>
        <taxon>unclassified sequences</taxon>
        <taxon>metagenomes</taxon>
        <taxon>ecological metagenomes</taxon>
    </lineage>
</organism>
<sequence length="131" mass="13849">MSFNNYLEDKTLNYIFHGVTFAPPFFYVALFIGDPGEAGSGGTEVSGGAYARIQSAPSDWSAVSLGSILNATEFAFVEATTDWGDITHFALFDMSTGGNMLMYGAITTAPVTISLGSIPRFAVGTIVVTLN</sequence>
<gene>
    <name evidence="1" type="ORF">LCGC14_0849480</name>
</gene>
<dbReference type="AlphaFoldDB" id="A0A0F9PAQ8"/>
<accession>A0A0F9PAQ8</accession>
<protein>
    <submittedName>
        <fullName evidence="1">Uncharacterized protein</fullName>
    </submittedName>
</protein>
<dbReference type="Pfam" id="PF23140">
    <property type="entry name" value="Gp80"/>
    <property type="match status" value="1"/>
</dbReference>
<evidence type="ECO:0000313" key="1">
    <source>
        <dbReference type="EMBL" id="KKN28895.1"/>
    </source>
</evidence>